<keyword evidence="2" id="KW-1185">Reference proteome</keyword>
<accession>A0AAD5ID73</accession>
<dbReference type="GO" id="GO:0000124">
    <property type="term" value="C:SAGA complex"/>
    <property type="evidence" value="ECO:0007669"/>
    <property type="project" value="TreeGrafter"/>
</dbReference>
<evidence type="ECO:0000313" key="1">
    <source>
        <dbReference type="EMBL" id="KAI9160142.1"/>
    </source>
</evidence>
<sequence>MEEMGTSYSSPPAFSFRFGVKFALSQSPSPSLSPSMCNIYNLIVYQVQLGLAKNRNKIPLPKSIASSGIPLPPELDTLISPNYQLLIPKEQRRRKKKAAIPTHPKNQRQICHNKPLKGYRFHSLNVGIEPFDVLAIGDYPH</sequence>
<dbReference type="GO" id="GO:0051123">
    <property type="term" value="P:RNA polymerase II preinitiation complex assembly"/>
    <property type="evidence" value="ECO:0007669"/>
    <property type="project" value="TreeGrafter"/>
</dbReference>
<name>A0AAD5ID73_ACENE</name>
<reference evidence="1" key="1">
    <citation type="journal article" date="2022" name="Plant J.">
        <title>Strategies of tolerance reflected in two North American maple genomes.</title>
        <authorList>
            <person name="McEvoy S.L."/>
            <person name="Sezen U.U."/>
            <person name="Trouern-Trend A."/>
            <person name="McMahon S.M."/>
            <person name="Schaberg P.G."/>
            <person name="Yang J."/>
            <person name="Wegrzyn J.L."/>
            <person name="Swenson N.G."/>
        </authorList>
    </citation>
    <scope>NUCLEOTIDE SEQUENCE</scope>
    <source>
        <strain evidence="1">91603</strain>
    </source>
</reference>
<dbReference type="PANTHER" id="PTHR48068">
    <property type="entry name" value="TAF9 RNA POLYMERASE II, TATA BOX-BINDING PROTEIN (TBP)-ASSOCIATED FACTOR"/>
    <property type="match status" value="1"/>
</dbReference>
<comment type="caution">
    <text evidence="1">The sequence shown here is derived from an EMBL/GenBank/DDBJ whole genome shotgun (WGS) entry which is preliminary data.</text>
</comment>
<dbReference type="InterPro" id="IPR051431">
    <property type="entry name" value="TFIID_subunit_9"/>
</dbReference>
<gene>
    <name evidence="1" type="ORF">LWI28_005512</name>
</gene>
<dbReference type="GO" id="GO:0005669">
    <property type="term" value="C:transcription factor TFIID complex"/>
    <property type="evidence" value="ECO:0007669"/>
    <property type="project" value="TreeGrafter"/>
</dbReference>
<dbReference type="AlphaFoldDB" id="A0AAD5ID73"/>
<dbReference type="PANTHER" id="PTHR48068:SF4">
    <property type="entry name" value="TATA-BOX BINDING PROTEIN ASSOCIATED FACTOR 9"/>
    <property type="match status" value="1"/>
</dbReference>
<protein>
    <submittedName>
        <fullName evidence="1">Uncharacterized protein</fullName>
    </submittedName>
</protein>
<organism evidence="1 2">
    <name type="scientific">Acer negundo</name>
    <name type="common">Box elder</name>
    <dbReference type="NCBI Taxonomy" id="4023"/>
    <lineage>
        <taxon>Eukaryota</taxon>
        <taxon>Viridiplantae</taxon>
        <taxon>Streptophyta</taxon>
        <taxon>Embryophyta</taxon>
        <taxon>Tracheophyta</taxon>
        <taxon>Spermatophyta</taxon>
        <taxon>Magnoliopsida</taxon>
        <taxon>eudicotyledons</taxon>
        <taxon>Gunneridae</taxon>
        <taxon>Pentapetalae</taxon>
        <taxon>rosids</taxon>
        <taxon>malvids</taxon>
        <taxon>Sapindales</taxon>
        <taxon>Sapindaceae</taxon>
        <taxon>Hippocastanoideae</taxon>
        <taxon>Acereae</taxon>
        <taxon>Acer</taxon>
    </lineage>
</organism>
<dbReference type="GO" id="GO:0016251">
    <property type="term" value="F:RNA polymerase II general transcription initiation factor activity"/>
    <property type="evidence" value="ECO:0007669"/>
    <property type="project" value="TreeGrafter"/>
</dbReference>
<dbReference type="EMBL" id="JAJSOW010000106">
    <property type="protein sequence ID" value="KAI9160142.1"/>
    <property type="molecule type" value="Genomic_DNA"/>
</dbReference>
<reference evidence="1" key="2">
    <citation type="submission" date="2023-02" db="EMBL/GenBank/DDBJ databases">
        <authorList>
            <person name="Swenson N.G."/>
            <person name="Wegrzyn J.L."/>
            <person name="Mcevoy S.L."/>
        </authorList>
    </citation>
    <scope>NUCLEOTIDE SEQUENCE</scope>
    <source>
        <strain evidence="1">91603</strain>
        <tissue evidence="1">Leaf</tissue>
    </source>
</reference>
<dbReference type="GO" id="GO:0003713">
    <property type="term" value="F:transcription coactivator activity"/>
    <property type="evidence" value="ECO:0007669"/>
    <property type="project" value="TreeGrafter"/>
</dbReference>
<proteinExistence type="predicted"/>
<dbReference type="Proteomes" id="UP001064489">
    <property type="component" value="Chromosome 2"/>
</dbReference>
<evidence type="ECO:0000313" key="2">
    <source>
        <dbReference type="Proteomes" id="UP001064489"/>
    </source>
</evidence>